<name>A0ABS8THJ5_DATST</name>
<evidence type="ECO:0000313" key="1">
    <source>
        <dbReference type="EMBL" id="MCD7470951.1"/>
    </source>
</evidence>
<keyword evidence="2" id="KW-1185">Reference proteome</keyword>
<evidence type="ECO:0000313" key="2">
    <source>
        <dbReference type="Proteomes" id="UP000823775"/>
    </source>
</evidence>
<proteinExistence type="predicted"/>
<dbReference type="EMBL" id="JACEIK010001633">
    <property type="protein sequence ID" value="MCD7470951.1"/>
    <property type="molecule type" value="Genomic_DNA"/>
</dbReference>
<organism evidence="1 2">
    <name type="scientific">Datura stramonium</name>
    <name type="common">Jimsonweed</name>
    <name type="synonym">Common thornapple</name>
    <dbReference type="NCBI Taxonomy" id="4076"/>
    <lineage>
        <taxon>Eukaryota</taxon>
        <taxon>Viridiplantae</taxon>
        <taxon>Streptophyta</taxon>
        <taxon>Embryophyta</taxon>
        <taxon>Tracheophyta</taxon>
        <taxon>Spermatophyta</taxon>
        <taxon>Magnoliopsida</taxon>
        <taxon>eudicotyledons</taxon>
        <taxon>Gunneridae</taxon>
        <taxon>Pentapetalae</taxon>
        <taxon>asterids</taxon>
        <taxon>lamiids</taxon>
        <taxon>Solanales</taxon>
        <taxon>Solanaceae</taxon>
        <taxon>Solanoideae</taxon>
        <taxon>Datureae</taxon>
        <taxon>Datura</taxon>
    </lineage>
</organism>
<dbReference type="Proteomes" id="UP000823775">
    <property type="component" value="Unassembled WGS sequence"/>
</dbReference>
<gene>
    <name evidence="1" type="ORF">HAX54_011195</name>
</gene>
<comment type="caution">
    <text evidence="1">The sequence shown here is derived from an EMBL/GenBank/DDBJ whole genome shotgun (WGS) entry which is preliminary data.</text>
</comment>
<accession>A0ABS8THJ5</accession>
<protein>
    <submittedName>
        <fullName evidence="1">Uncharacterized protein</fullName>
    </submittedName>
</protein>
<reference evidence="1 2" key="1">
    <citation type="journal article" date="2021" name="BMC Genomics">
        <title>Datura genome reveals duplications of psychoactive alkaloid biosynthetic genes and high mutation rate following tissue culture.</title>
        <authorList>
            <person name="Rajewski A."/>
            <person name="Carter-House D."/>
            <person name="Stajich J."/>
            <person name="Litt A."/>
        </authorList>
    </citation>
    <scope>NUCLEOTIDE SEQUENCE [LARGE SCALE GENOMIC DNA]</scope>
    <source>
        <strain evidence="1">AR-01</strain>
    </source>
</reference>
<sequence>MKMSGEMALVRRGAEKILQTLNQQKQKQIDIFETPLAKGHRVNSQLQNRRSRVSVCACVRDRNKDTYNRLNVVGFQLIQIPDGLEMVRVLHLQ</sequence>
<feature type="non-terminal residue" evidence="1">
    <location>
        <position position="93"/>
    </location>
</feature>